<dbReference type="GO" id="GO:0055085">
    <property type="term" value="P:transmembrane transport"/>
    <property type="evidence" value="ECO:0007669"/>
    <property type="project" value="InterPro"/>
</dbReference>
<evidence type="ECO:0000256" key="8">
    <source>
        <dbReference type="SAM" id="MobiDB-lite"/>
    </source>
</evidence>
<feature type="transmembrane region" description="Helical" evidence="7">
    <location>
        <begin position="292"/>
        <end position="311"/>
    </location>
</feature>
<reference evidence="10 13" key="1">
    <citation type="journal article" date="2019" name="Int. J. Syst. Evol. Microbiol.">
        <title>The Global Catalogue of Microorganisms (GCM) 10K type strain sequencing project: providing services to taxonomists for standard genome sequencing and annotation.</title>
        <authorList>
            <consortium name="The Broad Institute Genomics Platform"/>
            <consortium name="The Broad Institute Genome Sequencing Center for Infectious Disease"/>
            <person name="Wu L."/>
            <person name="Ma J."/>
        </authorList>
    </citation>
    <scope>NUCLEOTIDE SEQUENCE [LARGE SCALE GENOMIC DNA]</scope>
    <source>
        <strain evidence="10 13">JCM 10667</strain>
    </source>
</reference>
<dbReference type="Gene3D" id="1.10.3720.10">
    <property type="entry name" value="MetI-like"/>
    <property type="match status" value="1"/>
</dbReference>
<evidence type="ECO:0000313" key="11">
    <source>
        <dbReference type="EMBL" id="MBB4775415.1"/>
    </source>
</evidence>
<dbReference type="InterPro" id="IPR000515">
    <property type="entry name" value="MetI-like"/>
</dbReference>
<feature type="region of interest" description="Disordered" evidence="8">
    <location>
        <begin position="1"/>
        <end position="37"/>
    </location>
</feature>
<dbReference type="InterPro" id="IPR035906">
    <property type="entry name" value="MetI-like_sf"/>
</dbReference>
<evidence type="ECO:0000256" key="2">
    <source>
        <dbReference type="ARBA" id="ARBA00022448"/>
    </source>
</evidence>
<feature type="transmembrane region" description="Helical" evidence="7">
    <location>
        <begin position="151"/>
        <end position="172"/>
    </location>
</feature>
<evidence type="ECO:0000256" key="1">
    <source>
        <dbReference type="ARBA" id="ARBA00004651"/>
    </source>
</evidence>
<dbReference type="AlphaFoldDB" id="A0A7W7MZ24"/>
<evidence type="ECO:0000313" key="13">
    <source>
        <dbReference type="Proteomes" id="UP001501427"/>
    </source>
</evidence>
<dbReference type="EMBL" id="BAAAHD010000049">
    <property type="protein sequence ID" value="GAA0580423.1"/>
    <property type="molecule type" value="Genomic_DNA"/>
</dbReference>
<dbReference type="PANTHER" id="PTHR43744:SF4">
    <property type="entry name" value="OSMOPROTECTIVE COMPOUNDS UPTAKE PERMEASE PROTEIN GGTD"/>
    <property type="match status" value="1"/>
</dbReference>
<comment type="subcellular location">
    <subcellularLocation>
        <location evidence="1 7">Cell membrane</location>
        <topology evidence="1 7">Multi-pass membrane protein</topology>
    </subcellularLocation>
</comment>
<evidence type="ECO:0000256" key="4">
    <source>
        <dbReference type="ARBA" id="ARBA00022692"/>
    </source>
</evidence>
<gene>
    <name evidence="11" type="ORF">F4557_003833</name>
    <name evidence="10" type="ORF">GCM10009546_48550</name>
</gene>
<comment type="caution">
    <text evidence="11">The sequence shown here is derived from an EMBL/GenBank/DDBJ whole genome shotgun (WGS) entry which is preliminary data.</text>
</comment>
<feature type="transmembrane region" description="Helical" evidence="7">
    <location>
        <begin position="116"/>
        <end position="139"/>
    </location>
</feature>
<keyword evidence="6 7" id="KW-0472">Membrane</keyword>
<evidence type="ECO:0000313" key="12">
    <source>
        <dbReference type="Proteomes" id="UP000549343"/>
    </source>
</evidence>
<dbReference type="CDD" id="cd06261">
    <property type="entry name" value="TM_PBP2"/>
    <property type="match status" value="1"/>
</dbReference>
<feature type="domain" description="ABC transmembrane type-1" evidence="9">
    <location>
        <begin position="116"/>
        <end position="311"/>
    </location>
</feature>
<keyword evidence="2 7" id="KW-0813">Transport</keyword>
<evidence type="ECO:0000313" key="10">
    <source>
        <dbReference type="EMBL" id="GAA0580423.1"/>
    </source>
</evidence>
<comment type="similarity">
    <text evidence="7">Belongs to the binding-protein-dependent transport system permease family.</text>
</comment>
<evidence type="ECO:0000256" key="7">
    <source>
        <dbReference type="RuleBase" id="RU363032"/>
    </source>
</evidence>
<feature type="transmembrane region" description="Helical" evidence="7">
    <location>
        <begin position="233"/>
        <end position="258"/>
    </location>
</feature>
<sequence length="325" mass="34799">MSTGEKAAKNPDRPDGPAGGTAAGGAAAGGNGAAGSPRRGVAARVVGRIGGGAAQSVLVLIALFWLVPTFGLLVASLRSNEDNAASGWWNVFTEPTQLTLESYSALLDKPDFVDSFWNTVLITVPATLLVVAIASLAAYAFAWMEFPGRDWLFLLVVALLVVPVQVALIPVAKLYGNIQFGGWQMFGSVTGVVLFHVAFGLPFAIFLLRNFFAAIPRDLLEAARMDGGSEWTIFRRVIFPLGGPAIASLGIFQFLWVWNDLLVALVFADTEAQPMTKWLQSQMRQFTGNIDILAPGAFLSLIVPLAVFFAFQRYFVQGVLAGSVK</sequence>
<proteinExistence type="inferred from homology"/>
<dbReference type="RefSeq" id="WP_184884664.1">
    <property type="nucleotide sequence ID" value="NZ_BAAAHD010000049.1"/>
</dbReference>
<dbReference type="GO" id="GO:0005886">
    <property type="term" value="C:plasma membrane"/>
    <property type="evidence" value="ECO:0007669"/>
    <property type="project" value="UniProtKB-SubCell"/>
</dbReference>
<keyword evidence="3" id="KW-1003">Cell membrane</keyword>
<dbReference type="PANTHER" id="PTHR43744">
    <property type="entry name" value="ABC TRANSPORTER PERMEASE PROTEIN MG189-RELATED-RELATED"/>
    <property type="match status" value="1"/>
</dbReference>
<dbReference type="Proteomes" id="UP000549343">
    <property type="component" value="Unassembled WGS sequence"/>
</dbReference>
<evidence type="ECO:0000256" key="3">
    <source>
        <dbReference type="ARBA" id="ARBA00022475"/>
    </source>
</evidence>
<accession>A0A7W7MZ24</accession>
<keyword evidence="4 7" id="KW-0812">Transmembrane</keyword>
<keyword evidence="13" id="KW-1185">Reference proteome</keyword>
<evidence type="ECO:0000256" key="6">
    <source>
        <dbReference type="ARBA" id="ARBA00023136"/>
    </source>
</evidence>
<evidence type="ECO:0000256" key="5">
    <source>
        <dbReference type="ARBA" id="ARBA00022989"/>
    </source>
</evidence>
<dbReference type="SUPFAM" id="SSF161098">
    <property type="entry name" value="MetI-like"/>
    <property type="match status" value="1"/>
</dbReference>
<dbReference type="Proteomes" id="UP001501427">
    <property type="component" value="Unassembled WGS sequence"/>
</dbReference>
<dbReference type="PROSITE" id="PS50928">
    <property type="entry name" value="ABC_TM1"/>
    <property type="match status" value="1"/>
</dbReference>
<dbReference type="EMBL" id="JACHMV010000001">
    <property type="protein sequence ID" value="MBB4775415.1"/>
    <property type="molecule type" value="Genomic_DNA"/>
</dbReference>
<dbReference type="Pfam" id="PF00528">
    <property type="entry name" value="BPD_transp_1"/>
    <property type="match status" value="1"/>
</dbReference>
<feature type="compositionally biased region" description="Gly residues" evidence="8">
    <location>
        <begin position="17"/>
        <end position="33"/>
    </location>
</feature>
<protein>
    <submittedName>
        <fullName evidence="11">Alpha-glucoside transport system permease protein</fullName>
    </submittedName>
    <submittedName>
        <fullName evidence="10">Carbohydrate ABC transporter permease</fullName>
    </submittedName>
</protein>
<keyword evidence="5 7" id="KW-1133">Transmembrane helix</keyword>
<reference evidence="10" key="3">
    <citation type="submission" date="2023-12" db="EMBL/GenBank/DDBJ databases">
        <authorList>
            <person name="Sun Q."/>
            <person name="Inoue M."/>
        </authorList>
    </citation>
    <scope>NUCLEOTIDE SEQUENCE</scope>
    <source>
        <strain evidence="10">JCM 10667</strain>
    </source>
</reference>
<evidence type="ECO:0000259" key="9">
    <source>
        <dbReference type="PROSITE" id="PS50928"/>
    </source>
</evidence>
<feature type="compositionally biased region" description="Basic and acidic residues" evidence="8">
    <location>
        <begin position="1"/>
        <end position="15"/>
    </location>
</feature>
<name>A0A7W7MZ24_9ACTN</name>
<organism evidence="11 12">
    <name type="scientific">Actinomadura livida</name>
    <dbReference type="NCBI Taxonomy" id="79909"/>
    <lineage>
        <taxon>Bacteria</taxon>
        <taxon>Bacillati</taxon>
        <taxon>Actinomycetota</taxon>
        <taxon>Actinomycetes</taxon>
        <taxon>Streptosporangiales</taxon>
        <taxon>Thermomonosporaceae</taxon>
        <taxon>Actinomadura</taxon>
    </lineage>
</organism>
<feature type="transmembrane region" description="Helical" evidence="7">
    <location>
        <begin position="192"/>
        <end position="212"/>
    </location>
</feature>
<reference evidence="11 12" key="2">
    <citation type="submission" date="2020-08" db="EMBL/GenBank/DDBJ databases">
        <title>Sequencing the genomes of 1000 actinobacteria strains.</title>
        <authorList>
            <person name="Klenk H.-P."/>
        </authorList>
    </citation>
    <scope>NUCLEOTIDE SEQUENCE [LARGE SCALE GENOMIC DNA]</scope>
    <source>
        <strain evidence="11 12">DSM 44772</strain>
    </source>
</reference>